<dbReference type="InterPro" id="IPR019533">
    <property type="entry name" value="Peptidase_S26"/>
</dbReference>
<dbReference type="InterPro" id="IPR016181">
    <property type="entry name" value="Acyl_CoA_acyltransferase"/>
</dbReference>
<dbReference type="SUPFAM" id="SSF55729">
    <property type="entry name" value="Acyl-CoA N-acyltransferases (Nat)"/>
    <property type="match status" value="1"/>
</dbReference>
<dbReference type="Pfam" id="PF10502">
    <property type="entry name" value="Peptidase_S26"/>
    <property type="match status" value="1"/>
</dbReference>
<dbReference type="PANTHER" id="PTHR43390">
    <property type="entry name" value="SIGNAL PEPTIDASE I"/>
    <property type="match status" value="1"/>
</dbReference>
<dbReference type="GO" id="GO:0016747">
    <property type="term" value="F:acyltransferase activity, transferring groups other than amino-acyl groups"/>
    <property type="evidence" value="ECO:0007669"/>
    <property type="project" value="InterPro"/>
</dbReference>
<accession>A0AAQ1JU43</accession>
<dbReference type="Gene3D" id="3.40.630.30">
    <property type="match status" value="1"/>
</dbReference>
<dbReference type="EC" id="3.4.21.89" evidence="3 7"/>
<evidence type="ECO:0000256" key="2">
    <source>
        <dbReference type="ARBA" id="ARBA00009370"/>
    </source>
</evidence>
<sequence length="447" mass="50542">MRLIGKVWKEHKGFVAFLLLMTVFRSAIADWNVVPSGSMLPTIQVGDRILVDKMAYDIRFPLTHLSLVRLHNPQRGDIVTIQSAAAHELLVKRVIGLPGDTVAMRDNVLFINGSRVSYREIQLDEHANDATSRGEYYTEVISGAAHTIRLSPDAPSPRDSFGPLVVPPGKYLMLGDNRDNSADSRYFGFFPREEIMGKAERVAYSLNPAHYLFPALRPFRQAARRTTRMNVAWWQCPAADQLAGSELTKPPHRVAHRLKPIADAMPLPTFHTDRLTLRPRTLQDFDACLAMDRDPEVVRFVVGPWSDLQAHKRFLHSRIEARFGEGLGYWSIFAKRDPERFLGWVLLIPYDAVGPEFEIGWRLNRAAWGQGYATEAARPVLIHALRTLALPEIVADIHPENRASIHVASKLRMTHRGDGIDDGVPYSRYAITRDEFQRESDGGTNRL</sequence>
<dbReference type="CDD" id="cd06530">
    <property type="entry name" value="S26_SPase_I"/>
    <property type="match status" value="1"/>
</dbReference>
<dbReference type="EMBL" id="FNZM01000007">
    <property type="protein sequence ID" value="SEJ65799.1"/>
    <property type="molecule type" value="Genomic_DNA"/>
</dbReference>
<keyword evidence="5 7" id="KW-0378">Hydrolase</keyword>
<reference evidence="9 10" key="1">
    <citation type="submission" date="2016-10" db="EMBL/GenBank/DDBJ databases">
        <authorList>
            <person name="Varghese N."/>
            <person name="Submissions S."/>
        </authorList>
    </citation>
    <scope>NUCLEOTIDE SEQUENCE [LARGE SCALE GENOMIC DNA]</scope>
    <source>
        <strain evidence="9 10">LMG 22274</strain>
    </source>
</reference>
<dbReference type="GO" id="GO:0016020">
    <property type="term" value="C:membrane"/>
    <property type="evidence" value="ECO:0007669"/>
    <property type="project" value="UniProtKB-SubCell"/>
</dbReference>
<evidence type="ECO:0000313" key="9">
    <source>
        <dbReference type="EMBL" id="SEJ65799.1"/>
    </source>
</evidence>
<dbReference type="AlphaFoldDB" id="A0AAQ1JU43"/>
<evidence type="ECO:0000256" key="4">
    <source>
        <dbReference type="ARBA" id="ARBA00019232"/>
    </source>
</evidence>
<dbReference type="InterPro" id="IPR036286">
    <property type="entry name" value="LexA/Signal_pep-like_sf"/>
</dbReference>
<dbReference type="Proteomes" id="UP000183529">
    <property type="component" value="Unassembled WGS sequence"/>
</dbReference>
<feature type="domain" description="N-acetyltransferase" evidence="8">
    <location>
        <begin position="275"/>
        <end position="434"/>
    </location>
</feature>
<comment type="subcellular location">
    <subcellularLocation>
        <location evidence="7">Membrane</location>
        <topology evidence="7">Single-pass type II membrane protein</topology>
    </subcellularLocation>
</comment>
<dbReference type="Pfam" id="PF13302">
    <property type="entry name" value="Acetyltransf_3"/>
    <property type="match status" value="1"/>
</dbReference>
<dbReference type="PROSITE" id="PS00760">
    <property type="entry name" value="SPASE_I_2"/>
    <property type="match status" value="1"/>
</dbReference>
<dbReference type="Gene3D" id="2.10.109.10">
    <property type="entry name" value="Umud Fragment, subunit A"/>
    <property type="match status" value="1"/>
</dbReference>
<comment type="caution">
    <text evidence="9">The sequence shown here is derived from an EMBL/GenBank/DDBJ whole genome shotgun (WGS) entry which is preliminary data.</text>
</comment>
<protein>
    <recommendedName>
        <fullName evidence="4 7">Signal peptidase I</fullName>
        <ecNumber evidence="3 7">3.4.21.89</ecNumber>
    </recommendedName>
</protein>
<dbReference type="InterPro" id="IPR019757">
    <property type="entry name" value="Pept_S26A_signal_pept_1_Lys-AS"/>
</dbReference>
<organism evidence="9 10">
    <name type="scientific">Paraburkholderia tropica</name>
    <dbReference type="NCBI Taxonomy" id="92647"/>
    <lineage>
        <taxon>Bacteria</taxon>
        <taxon>Pseudomonadati</taxon>
        <taxon>Pseudomonadota</taxon>
        <taxon>Betaproteobacteria</taxon>
        <taxon>Burkholderiales</taxon>
        <taxon>Burkholderiaceae</taxon>
        <taxon>Paraburkholderia</taxon>
    </lineage>
</organism>
<evidence type="ECO:0000256" key="7">
    <source>
        <dbReference type="RuleBase" id="RU362042"/>
    </source>
</evidence>
<dbReference type="InterPro" id="IPR000223">
    <property type="entry name" value="Pept_S26A_signal_pept_1"/>
</dbReference>
<proteinExistence type="inferred from homology"/>
<dbReference type="NCBIfam" id="TIGR02227">
    <property type="entry name" value="sigpep_I_bact"/>
    <property type="match status" value="1"/>
</dbReference>
<dbReference type="PANTHER" id="PTHR43390:SF1">
    <property type="entry name" value="CHLOROPLAST PROCESSING PEPTIDASE"/>
    <property type="match status" value="1"/>
</dbReference>
<dbReference type="SUPFAM" id="SSF51306">
    <property type="entry name" value="LexA/Signal peptidase"/>
    <property type="match status" value="1"/>
</dbReference>
<comment type="catalytic activity">
    <reaction evidence="1 7">
        <text>Cleavage of hydrophobic, N-terminal signal or leader sequences from secreted and periplasmic proteins.</text>
        <dbReference type="EC" id="3.4.21.89"/>
    </reaction>
</comment>
<evidence type="ECO:0000256" key="6">
    <source>
        <dbReference type="PIRSR" id="PIRSR600223-1"/>
    </source>
</evidence>
<evidence type="ECO:0000256" key="5">
    <source>
        <dbReference type="ARBA" id="ARBA00022801"/>
    </source>
</evidence>
<dbReference type="PROSITE" id="PS00761">
    <property type="entry name" value="SPASE_I_3"/>
    <property type="match status" value="1"/>
</dbReference>
<dbReference type="InterPro" id="IPR000182">
    <property type="entry name" value="GNAT_dom"/>
</dbReference>
<dbReference type="PRINTS" id="PR00727">
    <property type="entry name" value="LEADERPTASE"/>
</dbReference>
<dbReference type="InterPro" id="IPR019758">
    <property type="entry name" value="Pept_S26A_signal_pept_1_CS"/>
</dbReference>
<feature type="active site" evidence="6">
    <location>
        <position position="92"/>
    </location>
</feature>
<evidence type="ECO:0000256" key="1">
    <source>
        <dbReference type="ARBA" id="ARBA00000677"/>
    </source>
</evidence>
<dbReference type="GO" id="GO:0009003">
    <property type="term" value="F:signal peptidase activity"/>
    <property type="evidence" value="ECO:0007669"/>
    <property type="project" value="UniProtKB-EC"/>
</dbReference>
<evidence type="ECO:0000259" key="8">
    <source>
        <dbReference type="PROSITE" id="PS51186"/>
    </source>
</evidence>
<evidence type="ECO:0000256" key="3">
    <source>
        <dbReference type="ARBA" id="ARBA00013208"/>
    </source>
</evidence>
<dbReference type="PROSITE" id="PS51186">
    <property type="entry name" value="GNAT"/>
    <property type="match status" value="1"/>
</dbReference>
<dbReference type="GO" id="GO:0006465">
    <property type="term" value="P:signal peptide processing"/>
    <property type="evidence" value="ECO:0007669"/>
    <property type="project" value="InterPro"/>
</dbReference>
<dbReference type="GO" id="GO:0004252">
    <property type="term" value="F:serine-type endopeptidase activity"/>
    <property type="evidence" value="ECO:0007669"/>
    <property type="project" value="InterPro"/>
</dbReference>
<evidence type="ECO:0000313" key="10">
    <source>
        <dbReference type="Proteomes" id="UP000183529"/>
    </source>
</evidence>
<comment type="similarity">
    <text evidence="2 7">Belongs to the peptidase S26 family.</text>
</comment>
<feature type="active site" evidence="6">
    <location>
        <position position="38"/>
    </location>
</feature>
<name>A0AAQ1JU43_9BURK</name>
<keyword evidence="7" id="KW-0645">Protease</keyword>
<gene>
    <name evidence="9" type="ORF">SAMN05216550_10725</name>
</gene>